<name>F4PXF0_CACFS</name>
<proteinExistence type="predicted"/>
<protein>
    <submittedName>
        <fullName evidence="2">Uncharacterized protein</fullName>
    </submittedName>
</protein>
<gene>
    <name evidence="2" type="ORF">DFA_00037</name>
</gene>
<evidence type="ECO:0000313" key="2">
    <source>
        <dbReference type="EMBL" id="EGG19460.1"/>
    </source>
</evidence>
<dbReference type="GeneID" id="14871809"/>
<dbReference type="KEGG" id="dfa:DFA_00037"/>
<feature type="region of interest" description="Disordered" evidence="1">
    <location>
        <begin position="35"/>
        <end position="64"/>
    </location>
</feature>
<dbReference type="EMBL" id="GL883014">
    <property type="protein sequence ID" value="EGG19460.1"/>
    <property type="molecule type" value="Genomic_DNA"/>
</dbReference>
<reference evidence="3" key="1">
    <citation type="journal article" date="2011" name="Genome Res.">
        <title>Phylogeny-wide analysis of social amoeba genomes highlights ancient origins for complex intercellular communication.</title>
        <authorList>
            <person name="Heidel A.J."/>
            <person name="Lawal H.M."/>
            <person name="Felder M."/>
            <person name="Schilde C."/>
            <person name="Helps N.R."/>
            <person name="Tunggal B."/>
            <person name="Rivero F."/>
            <person name="John U."/>
            <person name="Schleicher M."/>
            <person name="Eichinger L."/>
            <person name="Platzer M."/>
            <person name="Noegel A.A."/>
            <person name="Schaap P."/>
            <person name="Gloeckner G."/>
        </authorList>
    </citation>
    <scope>NUCLEOTIDE SEQUENCE [LARGE SCALE GENOMIC DNA]</scope>
    <source>
        <strain evidence="3">SH3</strain>
    </source>
</reference>
<organism evidence="2 3">
    <name type="scientific">Cavenderia fasciculata</name>
    <name type="common">Slime mold</name>
    <name type="synonym">Dictyostelium fasciculatum</name>
    <dbReference type="NCBI Taxonomy" id="261658"/>
    <lineage>
        <taxon>Eukaryota</taxon>
        <taxon>Amoebozoa</taxon>
        <taxon>Evosea</taxon>
        <taxon>Eumycetozoa</taxon>
        <taxon>Dictyostelia</taxon>
        <taxon>Acytosteliales</taxon>
        <taxon>Cavenderiaceae</taxon>
        <taxon>Cavenderia</taxon>
    </lineage>
</organism>
<keyword evidence="3" id="KW-1185">Reference proteome</keyword>
<sequence length="64" mass="7424">MAIRLWKKKIQVNHRGVADLVERFMMARVNRSEEFPERSNKKQFSVGSTPANSEWEMTTTAPLS</sequence>
<dbReference type="AlphaFoldDB" id="F4PXF0"/>
<accession>F4PXF0</accession>
<evidence type="ECO:0000256" key="1">
    <source>
        <dbReference type="SAM" id="MobiDB-lite"/>
    </source>
</evidence>
<feature type="compositionally biased region" description="Polar residues" evidence="1">
    <location>
        <begin position="42"/>
        <end position="64"/>
    </location>
</feature>
<evidence type="ECO:0000313" key="3">
    <source>
        <dbReference type="Proteomes" id="UP000007797"/>
    </source>
</evidence>
<dbReference type="RefSeq" id="XP_004357754.1">
    <property type="nucleotide sequence ID" value="XM_004357697.1"/>
</dbReference>
<dbReference type="Proteomes" id="UP000007797">
    <property type="component" value="Unassembled WGS sequence"/>
</dbReference>